<dbReference type="EMBL" id="CP003345">
    <property type="protein sequence ID" value="AFM06109.1"/>
    <property type="molecule type" value="Genomic_DNA"/>
</dbReference>
<dbReference type="HOGENOM" id="CLU_1324760_0_0_10"/>
<dbReference type="InterPro" id="IPR025659">
    <property type="entry name" value="Tubby-like_C"/>
</dbReference>
<dbReference type="Pfam" id="PF04525">
    <property type="entry name" value="LOR"/>
    <property type="match status" value="1"/>
</dbReference>
<reference evidence="2" key="1">
    <citation type="submission" date="2012-06" db="EMBL/GenBank/DDBJ databases">
        <title>The complete genome of Flexibacter litoralis DSM 6794.</title>
        <authorList>
            <person name="Lucas S."/>
            <person name="Copeland A."/>
            <person name="Lapidus A."/>
            <person name="Glavina del Rio T."/>
            <person name="Dalin E."/>
            <person name="Tice H."/>
            <person name="Bruce D."/>
            <person name="Goodwin L."/>
            <person name="Pitluck S."/>
            <person name="Peters L."/>
            <person name="Ovchinnikova G."/>
            <person name="Lu M."/>
            <person name="Kyrpides N."/>
            <person name="Mavromatis K."/>
            <person name="Ivanova N."/>
            <person name="Brettin T."/>
            <person name="Detter J.C."/>
            <person name="Han C."/>
            <person name="Larimer F."/>
            <person name="Land M."/>
            <person name="Hauser L."/>
            <person name="Markowitz V."/>
            <person name="Cheng J.-F."/>
            <person name="Hugenholtz P."/>
            <person name="Woyke T."/>
            <person name="Wu D."/>
            <person name="Spring S."/>
            <person name="Lang E."/>
            <person name="Kopitz M."/>
            <person name="Brambilla E."/>
            <person name="Klenk H.-P."/>
            <person name="Eisen J.A."/>
        </authorList>
    </citation>
    <scope>NUCLEOTIDE SEQUENCE [LARGE SCALE GENOMIC DNA]</scope>
    <source>
        <strain evidence="2">ATCC 23117 / DSM 6794 / NBRC 15988 / NCIMB 1366 / Sio-4</strain>
    </source>
</reference>
<dbReference type="AlphaFoldDB" id="I4AQ74"/>
<dbReference type="OrthoDB" id="703597at2"/>
<name>I4AQ74_BERLS</name>
<proteinExistence type="predicted"/>
<dbReference type="SUPFAM" id="SSF54518">
    <property type="entry name" value="Tubby C-terminal domain-like"/>
    <property type="match status" value="1"/>
</dbReference>
<gene>
    <name evidence="1" type="ordered locus">Fleli_3802</name>
</gene>
<organism evidence="1 2">
    <name type="scientific">Bernardetia litoralis (strain ATCC 23117 / DSM 6794 / NBRC 15988 / NCIMB 1366 / Fx l1 / Sio-4)</name>
    <name type="common">Flexibacter litoralis</name>
    <dbReference type="NCBI Taxonomy" id="880071"/>
    <lineage>
        <taxon>Bacteria</taxon>
        <taxon>Pseudomonadati</taxon>
        <taxon>Bacteroidota</taxon>
        <taxon>Cytophagia</taxon>
        <taxon>Cytophagales</taxon>
        <taxon>Bernardetiaceae</taxon>
        <taxon>Bernardetia</taxon>
    </lineage>
</organism>
<dbReference type="Proteomes" id="UP000006054">
    <property type="component" value="Chromosome"/>
</dbReference>
<sequence length="198" mass="23080">MSHFQFPLQLTFKIGTFSNDFIATDANDQTLAYVRQKMFKLKEEVNLFTDDSKSELKYSIKANKWLDFSASYMFEDANGKNLGRVARKGWRSIWKAKYEVYDVADNQDLIIEEANAWVKVADSLLGEIAVIGMLTGYFFNPTYNVSRPNGEIVAKLKKEPSFFGRRFKIEKLMELEEIEEERILLALMMMILLERRRG</sequence>
<accession>I4AQ74</accession>
<dbReference type="STRING" id="880071.Fleli_3802"/>
<dbReference type="PATRIC" id="fig|880071.3.peg.3805"/>
<dbReference type="RefSeq" id="WP_014799533.1">
    <property type="nucleotide sequence ID" value="NC_018018.1"/>
</dbReference>
<dbReference type="eggNOG" id="COG4894">
    <property type="taxonomic scope" value="Bacteria"/>
</dbReference>
<evidence type="ECO:0000313" key="2">
    <source>
        <dbReference type="Proteomes" id="UP000006054"/>
    </source>
</evidence>
<dbReference type="KEGG" id="fli:Fleli_3802"/>
<dbReference type="InterPro" id="IPR007612">
    <property type="entry name" value="LOR"/>
</dbReference>
<keyword evidence="2" id="KW-1185">Reference proteome</keyword>
<evidence type="ECO:0000313" key="1">
    <source>
        <dbReference type="EMBL" id="AFM06109.1"/>
    </source>
</evidence>
<protein>
    <submittedName>
        <fullName evidence="1">Uncharacterized protein</fullName>
    </submittedName>
</protein>